<dbReference type="EMBL" id="ASGP02000004">
    <property type="protein sequence ID" value="KAH9510992.1"/>
    <property type="molecule type" value="Genomic_DNA"/>
</dbReference>
<keyword evidence="2" id="KW-1185">Reference proteome</keyword>
<protein>
    <submittedName>
        <fullName evidence="1">Uncharacterized protein</fullName>
    </submittedName>
</protein>
<reference evidence="1" key="2">
    <citation type="journal article" date="2022" name="Res Sq">
        <title>Comparative Genomics Reveals Insights into the Divergent Evolution of Astigmatic Mites and Household Pest Adaptations.</title>
        <authorList>
            <person name="Xiong Q."/>
            <person name="Wan A.T.-Y."/>
            <person name="Liu X.-Y."/>
            <person name="Fung C.S.-H."/>
            <person name="Xiao X."/>
            <person name="Malainual N."/>
            <person name="Hou J."/>
            <person name="Wang L."/>
            <person name="Wang M."/>
            <person name="Yang K."/>
            <person name="Cui Y."/>
            <person name="Leung E."/>
            <person name="Nong W."/>
            <person name="Shin S.-K."/>
            <person name="Au S."/>
            <person name="Jeong K.Y."/>
            <person name="Chew F.T."/>
            <person name="Hui J."/>
            <person name="Leung T.F."/>
            <person name="Tungtrongchitr A."/>
            <person name="Zhong N."/>
            <person name="Liu Z."/>
            <person name="Tsui S."/>
        </authorList>
    </citation>
    <scope>NUCLEOTIDE SEQUENCE</scope>
    <source>
        <strain evidence="1">Derf</strain>
        <tissue evidence="1">Whole organism</tissue>
    </source>
</reference>
<evidence type="ECO:0000313" key="2">
    <source>
        <dbReference type="Proteomes" id="UP000790347"/>
    </source>
</evidence>
<evidence type="ECO:0000313" key="1">
    <source>
        <dbReference type="EMBL" id="KAH9510992.1"/>
    </source>
</evidence>
<dbReference type="Proteomes" id="UP000790347">
    <property type="component" value="Unassembled WGS sequence"/>
</dbReference>
<reference evidence="1" key="1">
    <citation type="submission" date="2013-05" db="EMBL/GenBank/DDBJ databases">
        <authorList>
            <person name="Yim A.K.Y."/>
            <person name="Chan T.F."/>
            <person name="Ji K.M."/>
            <person name="Liu X.Y."/>
            <person name="Zhou J.W."/>
            <person name="Li R.Q."/>
            <person name="Yang K.Y."/>
            <person name="Li J."/>
            <person name="Li M."/>
            <person name="Law P.T.W."/>
            <person name="Wu Y.L."/>
            <person name="Cai Z.L."/>
            <person name="Qin H."/>
            <person name="Bao Y."/>
            <person name="Leung R.K.K."/>
            <person name="Ng P.K.S."/>
            <person name="Zou J."/>
            <person name="Zhong X.J."/>
            <person name="Ran P.X."/>
            <person name="Zhong N.S."/>
            <person name="Liu Z.G."/>
            <person name="Tsui S.K.W."/>
        </authorList>
    </citation>
    <scope>NUCLEOTIDE SEQUENCE</scope>
    <source>
        <strain evidence="1">Derf</strain>
        <tissue evidence="1">Whole organism</tissue>
    </source>
</reference>
<sequence length="59" mass="6703">MCYNNLKIEIANNNNNNKQFILCDDSNSKPVKHGIFRFSNLFDSDQNKLKNGSISIPDA</sequence>
<name>A0A922HU46_DERFA</name>
<dbReference type="AlphaFoldDB" id="A0A922HU46"/>
<accession>A0A922HU46</accession>
<comment type="caution">
    <text evidence="1">The sequence shown here is derived from an EMBL/GenBank/DDBJ whole genome shotgun (WGS) entry which is preliminary data.</text>
</comment>
<proteinExistence type="predicted"/>
<organism evidence="1 2">
    <name type="scientific">Dermatophagoides farinae</name>
    <name type="common">American house dust mite</name>
    <dbReference type="NCBI Taxonomy" id="6954"/>
    <lineage>
        <taxon>Eukaryota</taxon>
        <taxon>Metazoa</taxon>
        <taxon>Ecdysozoa</taxon>
        <taxon>Arthropoda</taxon>
        <taxon>Chelicerata</taxon>
        <taxon>Arachnida</taxon>
        <taxon>Acari</taxon>
        <taxon>Acariformes</taxon>
        <taxon>Sarcoptiformes</taxon>
        <taxon>Astigmata</taxon>
        <taxon>Psoroptidia</taxon>
        <taxon>Analgoidea</taxon>
        <taxon>Pyroglyphidae</taxon>
        <taxon>Dermatophagoidinae</taxon>
        <taxon>Dermatophagoides</taxon>
    </lineage>
</organism>
<gene>
    <name evidence="1" type="ORF">DERF_009479</name>
</gene>